<accession>A0A2R6X3D5</accession>
<dbReference type="AlphaFoldDB" id="A0A2R6X3D5"/>
<proteinExistence type="predicted"/>
<dbReference type="Gramene" id="Mp3g16840.1">
    <property type="protein sequence ID" value="Mp3g16840.1.cds"/>
    <property type="gene ID" value="Mp3g16840"/>
</dbReference>
<dbReference type="EMBL" id="KZ772711">
    <property type="protein sequence ID" value="PTQ40624.1"/>
    <property type="molecule type" value="Genomic_DNA"/>
</dbReference>
<evidence type="ECO:0000313" key="1">
    <source>
        <dbReference type="EMBL" id="PTQ40624.1"/>
    </source>
</evidence>
<reference evidence="2" key="1">
    <citation type="journal article" date="2017" name="Cell">
        <title>Insights into land plant evolution garnered from the Marchantia polymorpha genome.</title>
        <authorList>
            <person name="Bowman J.L."/>
            <person name="Kohchi T."/>
            <person name="Yamato K.T."/>
            <person name="Jenkins J."/>
            <person name="Shu S."/>
            <person name="Ishizaki K."/>
            <person name="Yamaoka S."/>
            <person name="Nishihama R."/>
            <person name="Nakamura Y."/>
            <person name="Berger F."/>
            <person name="Adam C."/>
            <person name="Aki S.S."/>
            <person name="Althoff F."/>
            <person name="Araki T."/>
            <person name="Arteaga-Vazquez M.A."/>
            <person name="Balasubrmanian S."/>
            <person name="Barry K."/>
            <person name="Bauer D."/>
            <person name="Boehm C.R."/>
            <person name="Briginshaw L."/>
            <person name="Caballero-Perez J."/>
            <person name="Catarino B."/>
            <person name="Chen F."/>
            <person name="Chiyoda S."/>
            <person name="Chovatia M."/>
            <person name="Davies K.M."/>
            <person name="Delmans M."/>
            <person name="Demura T."/>
            <person name="Dierschke T."/>
            <person name="Dolan L."/>
            <person name="Dorantes-Acosta A.E."/>
            <person name="Eklund D.M."/>
            <person name="Florent S.N."/>
            <person name="Flores-Sandoval E."/>
            <person name="Fujiyama A."/>
            <person name="Fukuzawa H."/>
            <person name="Galik B."/>
            <person name="Grimanelli D."/>
            <person name="Grimwood J."/>
            <person name="Grossniklaus U."/>
            <person name="Hamada T."/>
            <person name="Haseloff J."/>
            <person name="Hetherington A.J."/>
            <person name="Higo A."/>
            <person name="Hirakawa Y."/>
            <person name="Hundley H.N."/>
            <person name="Ikeda Y."/>
            <person name="Inoue K."/>
            <person name="Inoue S.I."/>
            <person name="Ishida S."/>
            <person name="Jia Q."/>
            <person name="Kakita M."/>
            <person name="Kanazawa T."/>
            <person name="Kawai Y."/>
            <person name="Kawashima T."/>
            <person name="Kennedy M."/>
            <person name="Kinose K."/>
            <person name="Kinoshita T."/>
            <person name="Kohara Y."/>
            <person name="Koide E."/>
            <person name="Komatsu K."/>
            <person name="Kopischke S."/>
            <person name="Kubo M."/>
            <person name="Kyozuka J."/>
            <person name="Lagercrantz U."/>
            <person name="Lin S.S."/>
            <person name="Lindquist E."/>
            <person name="Lipzen A.M."/>
            <person name="Lu C.W."/>
            <person name="De Luna E."/>
            <person name="Martienssen R.A."/>
            <person name="Minamino N."/>
            <person name="Mizutani M."/>
            <person name="Mizutani M."/>
            <person name="Mochizuki N."/>
            <person name="Monte I."/>
            <person name="Mosher R."/>
            <person name="Nagasaki H."/>
            <person name="Nakagami H."/>
            <person name="Naramoto S."/>
            <person name="Nishitani K."/>
            <person name="Ohtani M."/>
            <person name="Okamoto T."/>
            <person name="Okumura M."/>
            <person name="Phillips J."/>
            <person name="Pollak B."/>
            <person name="Reinders A."/>
            <person name="Rovekamp M."/>
            <person name="Sano R."/>
            <person name="Sawa S."/>
            <person name="Schmid M.W."/>
            <person name="Shirakawa M."/>
            <person name="Solano R."/>
            <person name="Spunde A."/>
            <person name="Suetsugu N."/>
            <person name="Sugano S."/>
            <person name="Sugiyama A."/>
            <person name="Sun R."/>
            <person name="Suzuki Y."/>
            <person name="Takenaka M."/>
            <person name="Takezawa D."/>
            <person name="Tomogane H."/>
            <person name="Tsuzuki M."/>
            <person name="Ueda T."/>
            <person name="Umeda M."/>
            <person name="Ward J.M."/>
            <person name="Watanabe Y."/>
            <person name="Yazaki K."/>
            <person name="Yokoyama R."/>
            <person name="Yoshitake Y."/>
            <person name="Yotsui I."/>
            <person name="Zachgo S."/>
            <person name="Schmutz J."/>
        </authorList>
    </citation>
    <scope>NUCLEOTIDE SEQUENCE [LARGE SCALE GENOMIC DNA]</scope>
    <source>
        <strain evidence="2">Tak-1</strain>
    </source>
</reference>
<gene>
    <name evidence="1" type="ORF">MARPO_0039s0111</name>
</gene>
<evidence type="ECO:0000313" key="2">
    <source>
        <dbReference type="Proteomes" id="UP000244005"/>
    </source>
</evidence>
<dbReference type="Proteomes" id="UP000244005">
    <property type="component" value="Unassembled WGS sequence"/>
</dbReference>
<sequence>MTHYRYETVLLRLRAVNVKPTCLQQRMNAASTQHFSIAEASDGRTTVGFIRDEANTETVKLQVSLVEFSNNKKWG</sequence>
<keyword evidence="2" id="KW-1185">Reference proteome</keyword>
<organism evidence="1 2">
    <name type="scientific">Marchantia polymorpha</name>
    <name type="common">Common liverwort</name>
    <name type="synonym">Marchantia aquatica</name>
    <dbReference type="NCBI Taxonomy" id="3197"/>
    <lineage>
        <taxon>Eukaryota</taxon>
        <taxon>Viridiplantae</taxon>
        <taxon>Streptophyta</taxon>
        <taxon>Embryophyta</taxon>
        <taxon>Marchantiophyta</taxon>
        <taxon>Marchantiopsida</taxon>
        <taxon>Marchantiidae</taxon>
        <taxon>Marchantiales</taxon>
        <taxon>Marchantiaceae</taxon>
        <taxon>Marchantia</taxon>
    </lineage>
</organism>
<protein>
    <submittedName>
        <fullName evidence="1">Uncharacterized protein</fullName>
    </submittedName>
</protein>
<name>A0A2R6X3D5_MARPO</name>